<evidence type="ECO:0000313" key="3">
    <source>
        <dbReference type="Proteomes" id="UP001054889"/>
    </source>
</evidence>
<evidence type="ECO:0000256" key="1">
    <source>
        <dbReference type="SAM" id="Coils"/>
    </source>
</evidence>
<dbReference type="EMBL" id="BQKI01000085">
    <property type="protein sequence ID" value="GJN33977.1"/>
    <property type="molecule type" value="Genomic_DNA"/>
</dbReference>
<keyword evidence="1" id="KW-0175">Coiled coil</keyword>
<feature type="coiled-coil region" evidence="1">
    <location>
        <begin position="67"/>
        <end position="94"/>
    </location>
</feature>
<accession>A0AAV5FG84</accession>
<name>A0AAV5FG84_ELECO</name>
<dbReference type="AlphaFoldDB" id="A0AAV5FG84"/>
<sequence>MQKLLSEQAQDQFIEIDRLKSSLKNCEKTVDECTLQHEMEKDNILLEFLNLQKELKFSFLQHTINICSFSQSEKAEAFKEIKKLESQRTFLERDLKKRDSLAVDKRHEVNSDLAGFFSQAVQMEEDYQNLEMHAADMNAEISSLQEALSAAITEKDEALSNVDLLTLELEEYVTKLSSAESERDSLSEKIAVLTENSCASESTIKRLEAALDSISREKEDLGNELTDALLDLESKKAIWTVKEKEYVEANLRLSNCHDELTKVSSK</sequence>
<organism evidence="2 3">
    <name type="scientific">Eleusine coracana subsp. coracana</name>
    <dbReference type="NCBI Taxonomy" id="191504"/>
    <lineage>
        <taxon>Eukaryota</taxon>
        <taxon>Viridiplantae</taxon>
        <taxon>Streptophyta</taxon>
        <taxon>Embryophyta</taxon>
        <taxon>Tracheophyta</taxon>
        <taxon>Spermatophyta</taxon>
        <taxon>Magnoliopsida</taxon>
        <taxon>Liliopsida</taxon>
        <taxon>Poales</taxon>
        <taxon>Poaceae</taxon>
        <taxon>PACMAD clade</taxon>
        <taxon>Chloridoideae</taxon>
        <taxon>Cynodonteae</taxon>
        <taxon>Eleusininae</taxon>
        <taxon>Eleusine</taxon>
    </lineage>
</organism>
<evidence type="ECO:0000313" key="2">
    <source>
        <dbReference type="EMBL" id="GJN33977.1"/>
    </source>
</evidence>
<protein>
    <submittedName>
        <fullName evidence="2">Uncharacterized protein</fullName>
    </submittedName>
</protein>
<gene>
    <name evidence="2" type="primary">gb22608</name>
    <name evidence="2" type="ORF">PR202_gb22608</name>
</gene>
<reference evidence="2" key="1">
    <citation type="journal article" date="2018" name="DNA Res.">
        <title>Multiple hybrid de novo genome assembly of finger millet, an orphan allotetraploid crop.</title>
        <authorList>
            <person name="Hatakeyama M."/>
            <person name="Aluri S."/>
            <person name="Balachadran M.T."/>
            <person name="Sivarajan S.R."/>
            <person name="Patrignani A."/>
            <person name="Gruter S."/>
            <person name="Poveda L."/>
            <person name="Shimizu-Inatsugi R."/>
            <person name="Baeten J."/>
            <person name="Francoijs K.J."/>
            <person name="Nataraja K.N."/>
            <person name="Reddy Y.A.N."/>
            <person name="Phadnis S."/>
            <person name="Ravikumar R.L."/>
            <person name="Schlapbach R."/>
            <person name="Sreeman S.M."/>
            <person name="Shimizu K.K."/>
        </authorList>
    </citation>
    <scope>NUCLEOTIDE SEQUENCE</scope>
</reference>
<comment type="caution">
    <text evidence="2">The sequence shown here is derived from an EMBL/GenBank/DDBJ whole genome shotgun (WGS) entry which is preliminary data.</text>
</comment>
<proteinExistence type="predicted"/>
<dbReference type="Proteomes" id="UP001054889">
    <property type="component" value="Unassembled WGS sequence"/>
</dbReference>
<feature type="coiled-coil region" evidence="1">
    <location>
        <begin position="120"/>
        <end position="224"/>
    </location>
</feature>
<reference evidence="2" key="2">
    <citation type="submission" date="2021-12" db="EMBL/GenBank/DDBJ databases">
        <title>Resequencing data analysis of finger millet.</title>
        <authorList>
            <person name="Hatakeyama M."/>
            <person name="Aluri S."/>
            <person name="Balachadran M.T."/>
            <person name="Sivarajan S.R."/>
            <person name="Poveda L."/>
            <person name="Shimizu-Inatsugi R."/>
            <person name="Schlapbach R."/>
            <person name="Sreeman S.M."/>
            <person name="Shimizu K.K."/>
        </authorList>
    </citation>
    <scope>NUCLEOTIDE SEQUENCE</scope>
</reference>
<keyword evidence="3" id="KW-1185">Reference proteome</keyword>